<dbReference type="RefSeq" id="WP_149683372.1">
    <property type="nucleotide sequence ID" value="NZ_FNBI01000009.1"/>
</dbReference>
<reference evidence="3 4" key="1">
    <citation type="submission" date="2016-10" db="EMBL/GenBank/DDBJ databases">
        <authorList>
            <person name="Varghese N."/>
            <person name="Submissions S."/>
        </authorList>
    </citation>
    <scope>NUCLEOTIDE SEQUENCE [LARGE SCALE GENOMIC DNA]</scope>
    <source>
        <strain evidence="3 4">S7-754</strain>
    </source>
</reference>
<organism evidence="3 4">
    <name type="scientific">Sphingomonas carotinifaciens</name>
    <dbReference type="NCBI Taxonomy" id="1166323"/>
    <lineage>
        <taxon>Bacteria</taxon>
        <taxon>Pseudomonadati</taxon>
        <taxon>Pseudomonadota</taxon>
        <taxon>Alphaproteobacteria</taxon>
        <taxon>Sphingomonadales</taxon>
        <taxon>Sphingomonadaceae</taxon>
        <taxon>Sphingomonas</taxon>
    </lineage>
</organism>
<sequence>MTRDDPASRVSRAWSYAAIGTAILFGTAGTFAQDRTAPPGGQIVDKPHDVHRDVSDTTMPQLSQDRGQIPTVARSERAAPLNGAMQSVPADRAVPLTQITTSSSHSPQASQASHGDRSVQPGERLTAAGESRNVRVPRITGADRCDPQSQARAASSVCQQVIEARADSFATERPDLSPEERLLAERYTPRQERGVLAEVQRVGRNDVDPASIDTQALATVVLGQPVSDPIPAEDTKAGDPVIVNDLLNAVIDQMTANPG</sequence>
<accession>A0A1G7QW02</accession>
<gene>
    <name evidence="2" type="ORF">GQR91_01685</name>
    <name evidence="3" type="ORF">SAMN05216557_10966</name>
</gene>
<evidence type="ECO:0000313" key="4">
    <source>
        <dbReference type="Proteomes" id="UP000323502"/>
    </source>
</evidence>
<evidence type="ECO:0000313" key="3">
    <source>
        <dbReference type="EMBL" id="SDG02687.1"/>
    </source>
</evidence>
<keyword evidence="4" id="KW-1185">Reference proteome</keyword>
<feature type="compositionally biased region" description="Low complexity" evidence="1">
    <location>
        <begin position="100"/>
        <end position="113"/>
    </location>
</feature>
<feature type="compositionally biased region" description="Basic and acidic residues" evidence="1">
    <location>
        <begin position="45"/>
        <end position="55"/>
    </location>
</feature>
<dbReference type="Proteomes" id="UP000323502">
    <property type="component" value="Unassembled WGS sequence"/>
</dbReference>
<dbReference type="Proteomes" id="UP000436801">
    <property type="component" value="Unassembled WGS sequence"/>
</dbReference>
<feature type="region of interest" description="Disordered" evidence="1">
    <location>
        <begin position="100"/>
        <end position="151"/>
    </location>
</feature>
<evidence type="ECO:0000313" key="5">
    <source>
        <dbReference type="Proteomes" id="UP000436801"/>
    </source>
</evidence>
<evidence type="ECO:0000256" key="1">
    <source>
        <dbReference type="SAM" id="MobiDB-lite"/>
    </source>
</evidence>
<name>A0A1G7QW02_9SPHN</name>
<dbReference type="EMBL" id="FNBI01000009">
    <property type="protein sequence ID" value="SDG02687.1"/>
    <property type="molecule type" value="Genomic_DNA"/>
</dbReference>
<dbReference type="EMBL" id="WSUT01000002">
    <property type="protein sequence ID" value="MWC42374.1"/>
    <property type="molecule type" value="Genomic_DNA"/>
</dbReference>
<evidence type="ECO:0000313" key="2">
    <source>
        <dbReference type="EMBL" id="MWC42374.1"/>
    </source>
</evidence>
<feature type="region of interest" description="Disordered" evidence="1">
    <location>
        <begin position="38"/>
        <end position="69"/>
    </location>
</feature>
<dbReference type="AlphaFoldDB" id="A0A1G7QW02"/>
<reference evidence="2 5" key="2">
    <citation type="submission" date="2019-12" db="EMBL/GenBank/DDBJ databases">
        <authorList>
            <person name="Zheng J."/>
        </authorList>
    </citation>
    <scope>NUCLEOTIDE SEQUENCE [LARGE SCALE GENOMIC DNA]</scope>
    <source>
        <strain evidence="2 5">DSM 27347</strain>
    </source>
</reference>
<protein>
    <submittedName>
        <fullName evidence="3">Uncharacterized protein</fullName>
    </submittedName>
</protein>
<proteinExistence type="predicted"/>
<feature type="compositionally biased region" description="Polar residues" evidence="1">
    <location>
        <begin position="56"/>
        <end position="66"/>
    </location>
</feature>